<gene>
    <name evidence="3 4" type="primary">ureF</name>
    <name evidence="4" type="ORF">PFRI_13060</name>
</gene>
<reference evidence="4 5" key="1">
    <citation type="submission" date="2016-10" db="EMBL/GenBank/DDBJ databases">
        <title>Genome sequence of Planktotalea frisia SH6-1.</title>
        <authorList>
            <person name="Poehlein A."/>
            <person name="Bakenhus I."/>
            <person name="Voget S."/>
            <person name="Brinkhoff T."/>
            <person name="Simon M."/>
        </authorList>
    </citation>
    <scope>NUCLEOTIDE SEQUENCE [LARGE SCALE GENOMIC DNA]</scope>
    <source>
        <strain evidence="4 5">SH6-1</strain>
    </source>
</reference>
<dbReference type="HAMAP" id="MF_01385">
    <property type="entry name" value="UreF"/>
    <property type="match status" value="1"/>
</dbReference>
<keyword evidence="5" id="KW-1185">Reference proteome</keyword>
<dbReference type="STRING" id="696762.PFRI_13060"/>
<dbReference type="GO" id="GO:0016151">
    <property type="term" value="F:nickel cation binding"/>
    <property type="evidence" value="ECO:0007669"/>
    <property type="project" value="UniProtKB-UniRule"/>
</dbReference>
<keyword evidence="3" id="KW-0963">Cytoplasm</keyword>
<dbReference type="InterPro" id="IPR002639">
    <property type="entry name" value="UreF"/>
</dbReference>
<dbReference type="Gene3D" id="1.10.4190.10">
    <property type="entry name" value="Urease accessory protein UreF"/>
    <property type="match status" value="1"/>
</dbReference>
<sequence>MATGARIAMNTAIAPMTTDVLTLSQLLSPSFPVGAFAYSHGLETAINDGLIEDADSLQDWLLALLEQGSLRADAVLLNAAYGSADPLIDASARAFASSSERLMETDLQGAAFCETVLAVWGHDLGRLCYPVAVGGIAAKLDLDVELATAMYLQATLGNLIAAAMRLVPLGQVDGQKVQAALKPFCTEIAAQLRDATLDDLHNAAWMSDIVAMQHETQYSRIFRS</sequence>
<dbReference type="InterPro" id="IPR038277">
    <property type="entry name" value="UreF_sf"/>
</dbReference>
<protein>
    <recommendedName>
        <fullName evidence="3">Urease accessory protein UreF</fullName>
    </recommendedName>
</protein>
<dbReference type="Pfam" id="PF01730">
    <property type="entry name" value="UreF"/>
    <property type="match status" value="1"/>
</dbReference>
<dbReference type="AlphaFoldDB" id="A0A1L9NYW9"/>
<keyword evidence="1 3" id="KW-0996">Nickel insertion</keyword>
<comment type="caution">
    <text evidence="4">The sequence shown here is derived from an EMBL/GenBank/DDBJ whole genome shotgun (WGS) entry which is preliminary data.</text>
</comment>
<proteinExistence type="inferred from homology"/>
<comment type="function">
    <text evidence="3">Required for maturation of urease via the functional incorporation of the urease nickel metallocenter.</text>
</comment>
<keyword evidence="2 3" id="KW-0143">Chaperone</keyword>
<dbReference type="PIRSF" id="PIRSF009467">
    <property type="entry name" value="Ureas_acces_UreF"/>
    <property type="match status" value="1"/>
</dbReference>
<comment type="similarity">
    <text evidence="3">Belongs to the UreF family.</text>
</comment>
<dbReference type="Proteomes" id="UP000184514">
    <property type="component" value="Unassembled WGS sequence"/>
</dbReference>
<name>A0A1L9NYW9_9RHOB</name>
<evidence type="ECO:0000256" key="3">
    <source>
        <dbReference type="HAMAP-Rule" id="MF_01385"/>
    </source>
</evidence>
<organism evidence="4 5">
    <name type="scientific">Planktotalea frisia</name>
    <dbReference type="NCBI Taxonomy" id="696762"/>
    <lineage>
        <taxon>Bacteria</taxon>
        <taxon>Pseudomonadati</taxon>
        <taxon>Pseudomonadota</taxon>
        <taxon>Alphaproteobacteria</taxon>
        <taxon>Rhodobacterales</taxon>
        <taxon>Paracoccaceae</taxon>
        <taxon>Planktotalea</taxon>
    </lineage>
</organism>
<comment type="subcellular location">
    <subcellularLocation>
        <location evidence="3">Cytoplasm</location>
    </subcellularLocation>
</comment>
<dbReference type="GO" id="GO:0005737">
    <property type="term" value="C:cytoplasm"/>
    <property type="evidence" value="ECO:0007669"/>
    <property type="project" value="UniProtKB-SubCell"/>
</dbReference>
<dbReference type="PANTHER" id="PTHR33620:SF1">
    <property type="entry name" value="UREASE ACCESSORY PROTEIN F"/>
    <property type="match status" value="1"/>
</dbReference>
<evidence type="ECO:0000313" key="4">
    <source>
        <dbReference type="EMBL" id="OJI94485.1"/>
    </source>
</evidence>
<evidence type="ECO:0000313" key="5">
    <source>
        <dbReference type="Proteomes" id="UP000184514"/>
    </source>
</evidence>
<evidence type="ECO:0000256" key="2">
    <source>
        <dbReference type="ARBA" id="ARBA00023186"/>
    </source>
</evidence>
<dbReference type="EMBL" id="MLCB01000095">
    <property type="protein sequence ID" value="OJI94485.1"/>
    <property type="molecule type" value="Genomic_DNA"/>
</dbReference>
<accession>A0A1L9NYW9</accession>
<dbReference type="PANTHER" id="PTHR33620">
    <property type="entry name" value="UREASE ACCESSORY PROTEIN F"/>
    <property type="match status" value="1"/>
</dbReference>
<evidence type="ECO:0000256" key="1">
    <source>
        <dbReference type="ARBA" id="ARBA00022988"/>
    </source>
</evidence>
<comment type="subunit">
    <text evidence="3">UreD, UreF and UreG form a complex that acts as a GTP-hydrolysis-dependent molecular chaperone, activating the urease apoprotein by helping to assemble the nickel containing metallocenter of UreC. The UreE protein probably delivers the nickel.</text>
</comment>